<feature type="transmembrane region" description="Helical" evidence="1">
    <location>
        <begin position="61"/>
        <end position="81"/>
    </location>
</feature>
<name>A0A6I2R5Q8_FLAPL</name>
<dbReference type="EMBL" id="WKPR01000011">
    <property type="protein sequence ID" value="MSB20280.1"/>
    <property type="molecule type" value="Genomic_DNA"/>
</dbReference>
<proteinExistence type="predicted"/>
<gene>
    <name evidence="2" type="ORF">GKE97_12190</name>
</gene>
<evidence type="ECO:0000256" key="1">
    <source>
        <dbReference type="SAM" id="Phobius"/>
    </source>
</evidence>
<evidence type="ECO:0000313" key="2">
    <source>
        <dbReference type="EMBL" id="MSB20280.1"/>
    </source>
</evidence>
<feature type="transmembrane region" description="Helical" evidence="1">
    <location>
        <begin position="33"/>
        <end position="54"/>
    </location>
</feature>
<accession>A0A6I2R5Q8</accession>
<keyword evidence="1" id="KW-0812">Transmembrane</keyword>
<feature type="transmembrane region" description="Helical" evidence="1">
    <location>
        <begin position="7"/>
        <end position="27"/>
    </location>
</feature>
<dbReference type="AlphaFoldDB" id="A0A6I2R5Q8"/>
<reference evidence="2 3" key="1">
    <citation type="journal article" date="2019" name="Nat. Med.">
        <title>A library of human gut bacterial isolates paired with longitudinal multiomics data enables mechanistic microbiome research.</title>
        <authorList>
            <person name="Poyet M."/>
            <person name="Groussin M."/>
            <person name="Gibbons S.M."/>
            <person name="Avila-Pacheco J."/>
            <person name="Jiang X."/>
            <person name="Kearney S.M."/>
            <person name="Perrotta A.R."/>
            <person name="Berdy B."/>
            <person name="Zhao S."/>
            <person name="Lieberman T.D."/>
            <person name="Swanson P.K."/>
            <person name="Smith M."/>
            <person name="Roesemann S."/>
            <person name="Alexander J.E."/>
            <person name="Rich S.A."/>
            <person name="Livny J."/>
            <person name="Vlamakis H."/>
            <person name="Clish C."/>
            <person name="Bullock K."/>
            <person name="Deik A."/>
            <person name="Scott J."/>
            <person name="Pierce K.A."/>
            <person name="Xavier R.J."/>
            <person name="Alm E.J."/>
        </authorList>
    </citation>
    <scope>NUCLEOTIDE SEQUENCE [LARGE SCALE GENOMIC DNA]</scope>
    <source>
        <strain evidence="2 3">BIOML-A2</strain>
    </source>
</reference>
<protein>
    <submittedName>
        <fullName evidence="2">Uncharacterized protein</fullName>
    </submittedName>
</protein>
<dbReference type="Proteomes" id="UP000434475">
    <property type="component" value="Unassembled WGS sequence"/>
</dbReference>
<comment type="caution">
    <text evidence="2">The sequence shown here is derived from an EMBL/GenBank/DDBJ whole genome shotgun (WGS) entry which is preliminary data.</text>
</comment>
<organism evidence="2 3">
    <name type="scientific">Flavonifractor plautii</name>
    <name type="common">Fusobacterium plautii</name>
    <dbReference type="NCBI Taxonomy" id="292800"/>
    <lineage>
        <taxon>Bacteria</taxon>
        <taxon>Bacillati</taxon>
        <taxon>Bacillota</taxon>
        <taxon>Clostridia</taxon>
        <taxon>Eubacteriales</taxon>
        <taxon>Oscillospiraceae</taxon>
        <taxon>Flavonifractor</taxon>
    </lineage>
</organism>
<dbReference type="RefSeq" id="WP_172697714.1">
    <property type="nucleotide sequence ID" value="NZ_WKPR01000011.1"/>
</dbReference>
<keyword evidence="1" id="KW-1133">Transmembrane helix</keyword>
<sequence length="98" mass="10688">MMKLIKLPFKLLALPIILILMAAALLVKLVTNLSAYVMGPLMLFILGCGIYSAVQQMWTSVAILVILEILYVAAMFFAVVIETALDGMKDSLVGFVHS</sequence>
<keyword evidence="1" id="KW-0472">Membrane</keyword>
<evidence type="ECO:0000313" key="3">
    <source>
        <dbReference type="Proteomes" id="UP000434475"/>
    </source>
</evidence>